<proteinExistence type="predicted"/>
<name>A0ABX0XJ65_9SPHN</name>
<dbReference type="InterPro" id="IPR050097">
    <property type="entry name" value="Ferredoxin-NADP_redctase_2"/>
</dbReference>
<dbReference type="Pfam" id="PF07992">
    <property type="entry name" value="Pyr_redox_2"/>
    <property type="match status" value="1"/>
</dbReference>
<keyword evidence="6" id="KW-1185">Reference proteome</keyword>
<keyword evidence="3 5" id="KW-0560">Oxidoreductase</keyword>
<dbReference type="EMBL" id="JAATJE010000001">
    <property type="protein sequence ID" value="NJC33371.1"/>
    <property type="molecule type" value="Genomic_DNA"/>
</dbReference>
<accession>A0ABX0XJ65</accession>
<feature type="domain" description="FAD/NAD(P)-binding" evidence="4">
    <location>
        <begin position="1"/>
        <end position="269"/>
    </location>
</feature>
<organism evidence="5 6">
    <name type="scientific">Sphingomonas jejuensis</name>
    <dbReference type="NCBI Taxonomy" id="904715"/>
    <lineage>
        <taxon>Bacteria</taxon>
        <taxon>Pseudomonadati</taxon>
        <taxon>Pseudomonadota</taxon>
        <taxon>Alphaproteobacteria</taxon>
        <taxon>Sphingomonadales</taxon>
        <taxon>Sphingomonadaceae</taxon>
        <taxon>Sphingomonas</taxon>
    </lineage>
</organism>
<evidence type="ECO:0000256" key="1">
    <source>
        <dbReference type="ARBA" id="ARBA00018719"/>
    </source>
</evidence>
<evidence type="ECO:0000259" key="4">
    <source>
        <dbReference type="Pfam" id="PF07992"/>
    </source>
</evidence>
<dbReference type="Gene3D" id="3.50.50.60">
    <property type="entry name" value="FAD/NAD(P)-binding domain"/>
    <property type="match status" value="2"/>
</dbReference>
<keyword evidence="2" id="KW-0285">Flavoprotein</keyword>
<dbReference type="Proteomes" id="UP000734218">
    <property type="component" value="Unassembled WGS sequence"/>
</dbReference>
<reference evidence="5 6" key="1">
    <citation type="submission" date="2020-03" db="EMBL/GenBank/DDBJ databases">
        <title>Genomic Encyclopedia of Type Strains, Phase IV (KMG-IV): sequencing the most valuable type-strain genomes for metagenomic binning, comparative biology and taxonomic classification.</title>
        <authorList>
            <person name="Goeker M."/>
        </authorList>
    </citation>
    <scope>NUCLEOTIDE SEQUENCE [LARGE SCALE GENOMIC DNA]</scope>
    <source>
        <strain evidence="5 6">DSM 27651</strain>
    </source>
</reference>
<dbReference type="SUPFAM" id="SSF51905">
    <property type="entry name" value="FAD/NAD(P)-binding domain"/>
    <property type="match status" value="2"/>
</dbReference>
<comment type="caution">
    <text evidence="5">The sequence shown here is derived from an EMBL/GenBank/DDBJ whole genome shotgun (WGS) entry which is preliminary data.</text>
</comment>
<protein>
    <recommendedName>
        <fullName evidence="1">Thioredoxin reductase</fullName>
    </recommendedName>
</protein>
<dbReference type="GO" id="GO:0004791">
    <property type="term" value="F:thioredoxin-disulfide reductase (NADPH) activity"/>
    <property type="evidence" value="ECO:0007669"/>
    <property type="project" value="UniProtKB-EC"/>
</dbReference>
<evidence type="ECO:0000256" key="3">
    <source>
        <dbReference type="ARBA" id="ARBA00023002"/>
    </source>
</evidence>
<dbReference type="PANTHER" id="PTHR48105">
    <property type="entry name" value="THIOREDOXIN REDUCTASE 1-RELATED-RELATED"/>
    <property type="match status" value="1"/>
</dbReference>
<dbReference type="InterPro" id="IPR023753">
    <property type="entry name" value="FAD/NAD-binding_dom"/>
</dbReference>
<dbReference type="PRINTS" id="PR00469">
    <property type="entry name" value="PNDRDTASEII"/>
</dbReference>
<dbReference type="InterPro" id="IPR036188">
    <property type="entry name" value="FAD/NAD-bd_sf"/>
</dbReference>
<gene>
    <name evidence="5" type="ORF">GGR88_000845</name>
</gene>
<evidence type="ECO:0000256" key="2">
    <source>
        <dbReference type="ARBA" id="ARBA00022630"/>
    </source>
</evidence>
<sequence>MTAALYLARFHLKVRLFDSGDARIDWIPRTNNVAGYADGIAGRELRQRMRDHATRYGVQVEDAEVTSLSVGDEGFSAGVAGMTVAARAVLLATGVVNHQPDVADGRHDEALARHLLRYCPVCDGFEVTDKRVGVFGTGERGVKEAMFLRGFTADLTLLPPADGHRLSDNERAALAAAGIAVADGRGAPLVIDGDRIVAPTGDMSLAFDSIYPALGSTIRSTLAIAAGAVASEDGCMEVSDHQETSVPNLFAAGDVVYGLDQIASAMGQAAVAATTIRNRLSEERPLRR</sequence>
<evidence type="ECO:0000313" key="5">
    <source>
        <dbReference type="EMBL" id="NJC33371.1"/>
    </source>
</evidence>
<evidence type="ECO:0000313" key="6">
    <source>
        <dbReference type="Proteomes" id="UP000734218"/>
    </source>
</evidence>